<comment type="caution">
    <text evidence="1">The sequence shown here is derived from an EMBL/GenBank/DDBJ whole genome shotgun (WGS) entry which is preliminary data.</text>
</comment>
<organism evidence="1 2">
    <name type="scientific">Chelatococcus albus</name>
    <dbReference type="NCBI Taxonomy" id="3047466"/>
    <lineage>
        <taxon>Bacteria</taxon>
        <taxon>Pseudomonadati</taxon>
        <taxon>Pseudomonadota</taxon>
        <taxon>Alphaproteobacteria</taxon>
        <taxon>Hyphomicrobiales</taxon>
        <taxon>Chelatococcaceae</taxon>
        <taxon>Chelatococcus</taxon>
    </lineage>
</organism>
<gene>
    <name evidence="1" type="ORF">QNA08_12655</name>
</gene>
<accession>A0ABT7AI75</accession>
<reference evidence="1 2" key="1">
    <citation type="submission" date="2023-05" db="EMBL/GenBank/DDBJ databases">
        <title>Chelatococcus sp. nov., a moderately thermophilic bacterium isolated from hot spring microbial mat.</title>
        <authorList>
            <person name="Hu C.-J."/>
            <person name="Li W.-J."/>
        </authorList>
    </citation>
    <scope>NUCLEOTIDE SEQUENCE [LARGE SCALE GENOMIC DNA]</scope>
    <source>
        <strain evidence="1 2">SYSU G07232</strain>
    </source>
</reference>
<dbReference type="EMBL" id="JASJEV010000007">
    <property type="protein sequence ID" value="MDJ1159087.1"/>
    <property type="molecule type" value="Genomic_DNA"/>
</dbReference>
<keyword evidence="2" id="KW-1185">Reference proteome</keyword>
<dbReference type="RefSeq" id="WP_283741073.1">
    <property type="nucleotide sequence ID" value="NZ_JASJEV010000007.1"/>
</dbReference>
<sequence length="79" mass="8687">MAEVRINAGATYVFAAGQLEDTLELDNRHNVNGNVLYQIGAAPQVTVPIVPNEEYTINNIRGQQVTVQNGLPNSLYCVW</sequence>
<protein>
    <submittedName>
        <fullName evidence="1">Uncharacterized protein</fullName>
    </submittedName>
</protein>
<proteinExistence type="predicted"/>
<dbReference type="Proteomes" id="UP001321492">
    <property type="component" value="Unassembled WGS sequence"/>
</dbReference>
<evidence type="ECO:0000313" key="1">
    <source>
        <dbReference type="EMBL" id="MDJ1159087.1"/>
    </source>
</evidence>
<evidence type="ECO:0000313" key="2">
    <source>
        <dbReference type="Proteomes" id="UP001321492"/>
    </source>
</evidence>
<name>A0ABT7AI75_9HYPH</name>